<name>A0ABQ4MCD6_9BACL</name>
<gene>
    <name evidence="1" type="ORF">J42TS3_26940</name>
</gene>
<evidence type="ECO:0000313" key="2">
    <source>
        <dbReference type="Proteomes" id="UP000679992"/>
    </source>
</evidence>
<protein>
    <submittedName>
        <fullName evidence="1">Uncharacterized protein</fullName>
    </submittedName>
</protein>
<evidence type="ECO:0000313" key="1">
    <source>
        <dbReference type="EMBL" id="GIP53659.1"/>
    </source>
</evidence>
<reference evidence="1 2" key="1">
    <citation type="submission" date="2021-03" db="EMBL/GenBank/DDBJ databases">
        <title>Antimicrobial resistance genes in bacteria isolated from Japanese honey, and their potential for conferring macrolide and lincosamide resistance in the American foulbrood pathogen Paenibacillus larvae.</title>
        <authorList>
            <person name="Okamoto M."/>
            <person name="Kumagai M."/>
            <person name="Kanamori H."/>
            <person name="Takamatsu D."/>
        </authorList>
    </citation>
    <scope>NUCLEOTIDE SEQUENCE [LARGE SCALE GENOMIC DNA]</scope>
    <source>
        <strain evidence="1 2">J42TS3</strain>
    </source>
</reference>
<dbReference type="Proteomes" id="UP000679992">
    <property type="component" value="Unassembled WGS sequence"/>
</dbReference>
<comment type="caution">
    <text evidence="1">The sequence shown here is derived from an EMBL/GenBank/DDBJ whole genome shotgun (WGS) entry which is preliminary data.</text>
</comment>
<accession>A0ABQ4MCD6</accession>
<organism evidence="1 2">
    <name type="scientific">Paenibacillus vini</name>
    <dbReference type="NCBI Taxonomy" id="1476024"/>
    <lineage>
        <taxon>Bacteria</taxon>
        <taxon>Bacillati</taxon>
        <taxon>Bacillota</taxon>
        <taxon>Bacilli</taxon>
        <taxon>Bacillales</taxon>
        <taxon>Paenibacillaceae</taxon>
        <taxon>Paenibacillus</taxon>
    </lineage>
</organism>
<dbReference type="EMBL" id="BOSL01000007">
    <property type="protein sequence ID" value="GIP53659.1"/>
    <property type="molecule type" value="Genomic_DNA"/>
</dbReference>
<dbReference type="RefSeq" id="WP_213655153.1">
    <property type="nucleotide sequence ID" value="NZ_BOSL01000007.1"/>
</dbReference>
<proteinExistence type="predicted"/>
<keyword evidence="2" id="KW-1185">Reference proteome</keyword>
<sequence>MKSWIFTGKSDKRDLLLYICKVLSGTGKRVLLVDMTDGRKYRYLASSVKNCIPLTEYNGFDICDGITAAEPELYDYCLYDLETMHFGSIEIWKRVDAVMWVTSYDRYEVENSAEWFSHLFLRWPQLKSLRIQPVFIRTVDSFLTPDYIMGYVEHLPIEWSKEMVCIPWCETNEIVQMENEHAQTLRMGRISRSYKKAILSLIVNLAGLSMPSTKKALRSADRRRA</sequence>